<evidence type="ECO:0000313" key="2">
    <source>
        <dbReference type="Proteomes" id="UP000199569"/>
    </source>
</evidence>
<organism evidence="1 2">
    <name type="scientific">Microvirga guangxiensis</name>
    <dbReference type="NCBI Taxonomy" id="549386"/>
    <lineage>
        <taxon>Bacteria</taxon>
        <taxon>Pseudomonadati</taxon>
        <taxon>Pseudomonadota</taxon>
        <taxon>Alphaproteobacteria</taxon>
        <taxon>Hyphomicrobiales</taxon>
        <taxon>Methylobacteriaceae</taxon>
        <taxon>Microvirga</taxon>
    </lineage>
</organism>
<dbReference type="Proteomes" id="UP000199569">
    <property type="component" value="Unassembled WGS sequence"/>
</dbReference>
<accession>A0A1G5LB99</accession>
<dbReference type="STRING" id="549386.SAMN02927923_04129"/>
<protein>
    <submittedName>
        <fullName evidence="1">Uncharacterized protein</fullName>
    </submittedName>
</protein>
<gene>
    <name evidence="1" type="ORF">SAMN02927923_04129</name>
</gene>
<name>A0A1G5LB99_9HYPH</name>
<evidence type="ECO:0000313" key="1">
    <source>
        <dbReference type="EMBL" id="SCZ10197.1"/>
    </source>
</evidence>
<dbReference type="AlphaFoldDB" id="A0A1G5LB99"/>
<proteinExistence type="predicted"/>
<keyword evidence="2" id="KW-1185">Reference proteome</keyword>
<reference evidence="1 2" key="1">
    <citation type="submission" date="2016-10" db="EMBL/GenBank/DDBJ databases">
        <authorList>
            <person name="de Groot N.N."/>
        </authorList>
    </citation>
    <scope>NUCLEOTIDE SEQUENCE [LARGE SCALE GENOMIC DNA]</scope>
    <source>
        <strain evidence="1 2">CGMCC 1.7666</strain>
    </source>
</reference>
<sequence>MGNVTPLLSRHPLVGRWRTEEDDGRSEYTVSVVPSGLSVKGCDFLDGEEFLIWDVKWTENSVEFKTNMPSTGRRGHIVLTFVQSLQTVTMTYTFTDTCVAYKADER</sequence>
<dbReference type="EMBL" id="FMVJ01000016">
    <property type="protein sequence ID" value="SCZ10197.1"/>
    <property type="molecule type" value="Genomic_DNA"/>
</dbReference>